<evidence type="ECO:0000256" key="2">
    <source>
        <dbReference type="ARBA" id="ARBA00022475"/>
    </source>
</evidence>
<sequence>MSISTFFQTFYHFYFNYHYNNSSSKLTPSAFSRRIQFAIRMTVSFLVGGFLAYGTPLNNHLSSQYLIPVMCIISIQETFGMTLSTSYQMLTVITPVSIFLFIVQKIGLGYKDYLAAELTLLVSSLLVAYKCSQVQTRKIALLINVIFFSTIVNETNLPSTFIFILLEEFVIGLFVSLIVSIVIFPLFATFDVENRVNYSLTNLQRMETILIQAFLCKDQMSAQVSLARASTIEQMVRTAMNLMQTRLNDASMEPARCLQRIFNRRRRHLTDLTLQEQEYFISALMFHVSSLQIMVKQCQFNEYHRHFTEELQESLLHLSLCQSTVISSLMSSPIINRDEFNGRLTALQQALDSLRTAFIEARLHHVEHVLESAKTILSEDHLSHTFFLFQLDAIVRLLIQATTIDQNKSFFQEIKDAFKKRYKKKRRTVIQVLKPQWPRFVSAFKSMVIIGVGSIFVLVPRLATAFENGQWILIALCMTQGDTVGGAFTTMKMRLVGTLFGIMWAYVTYLSVNDHVYHTFGMLVPWMLIFGYLKLLPTWSYAATVAAFTPVLVNLGRIPYGDVVPAGNYALLRIEENLVGIAVAIVLTLAIFPVFAIDVLKNNIQSTLQVCRESITSIHSIYDQLFPHENLEVDIIDVEKKNEQEIKSIIDTQRSRFHQLISSQRVLVGHASLEPTMWWFHNSFSSIRYDTLVEQQIDMFRMLHNIDTILTRINECINNDKDQIKNLQMYTADSFFLPDLHIELVNLSRQLNDCLSLWSSYFALTQTRFYRIFRDCTYSRTKLHENDLSKHEQYLIELHHTINRLQNQHQNSIDRVLKNYLDRLTQAELPSKFIPYVENDKADLIIIGISAMYYSTTRLAQVALALGINIHTIFELETTHLYRPF</sequence>
<feature type="domain" description="Integral membrane bound transporter" evidence="7">
    <location>
        <begin position="464"/>
        <end position="586"/>
    </location>
</feature>
<evidence type="ECO:0000256" key="5">
    <source>
        <dbReference type="ARBA" id="ARBA00023136"/>
    </source>
</evidence>
<name>A0A815BWI6_9BILA</name>
<feature type="transmembrane region" description="Helical" evidence="6">
    <location>
        <begin position="495"/>
        <end position="511"/>
    </location>
</feature>
<comment type="caution">
    <text evidence="8">The sequence shown here is derived from an EMBL/GenBank/DDBJ whole genome shotgun (WGS) entry which is preliminary data.</text>
</comment>
<dbReference type="PANTHER" id="PTHR30509:SF9">
    <property type="entry name" value="MULTIDRUG RESISTANCE PROTEIN MDTO"/>
    <property type="match status" value="1"/>
</dbReference>
<feature type="transmembrane region" description="Helical" evidence="6">
    <location>
        <begin position="90"/>
        <end position="107"/>
    </location>
</feature>
<evidence type="ECO:0000313" key="9">
    <source>
        <dbReference type="Proteomes" id="UP000663864"/>
    </source>
</evidence>
<accession>A0A815BWI6</accession>
<dbReference type="GO" id="GO:0005886">
    <property type="term" value="C:plasma membrane"/>
    <property type="evidence" value="ECO:0007669"/>
    <property type="project" value="UniProtKB-SubCell"/>
</dbReference>
<feature type="transmembrane region" description="Helical" evidence="6">
    <location>
        <begin position="141"/>
        <end position="164"/>
    </location>
</feature>
<dbReference type="AlphaFoldDB" id="A0A815BWI6"/>
<reference evidence="8" key="1">
    <citation type="submission" date="2021-02" db="EMBL/GenBank/DDBJ databases">
        <authorList>
            <person name="Nowell W R."/>
        </authorList>
    </citation>
    <scope>NUCLEOTIDE SEQUENCE</scope>
</reference>
<keyword evidence="2" id="KW-1003">Cell membrane</keyword>
<feature type="transmembrane region" description="Helical" evidence="6">
    <location>
        <begin position="35"/>
        <end position="53"/>
    </location>
</feature>
<evidence type="ECO:0000256" key="4">
    <source>
        <dbReference type="ARBA" id="ARBA00022989"/>
    </source>
</evidence>
<gene>
    <name evidence="8" type="ORF">ZHD862_LOCUS26646</name>
</gene>
<keyword evidence="3 6" id="KW-0812">Transmembrane</keyword>
<dbReference type="Pfam" id="PF13515">
    <property type="entry name" value="FUSC_2"/>
    <property type="match status" value="1"/>
</dbReference>
<comment type="subcellular location">
    <subcellularLocation>
        <location evidence="1">Cell membrane</location>
        <topology evidence="1">Multi-pass membrane protein</topology>
    </subcellularLocation>
</comment>
<evidence type="ECO:0000313" key="8">
    <source>
        <dbReference type="EMBL" id="CAF1275544.1"/>
    </source>
</evidence>
<dbReference type="EMBL" id="CAJNOT010002022">
    <property type="protein sequence ID" value="CAF1275544.1"/>
    <property type="molecule type" value="Genomic_DNA"/>
</dbReference>
<evidence type="ECO:0000259" key="7">
    <source>
        <dbReference type="Pfam" id="PF13515"/>
    </source>
</evidence>
<organism evidence="8 9">
    <name type="scientific">Rotaria sordida</name>
    <dbReference type="NCBI Taxonomy" id="392033"/>
    <lineage>
        <taxon>Eukaryota</taxon>
        <taxon>Metazoa</taxon>
        <taxon>Spiralia</taxon>
        <taxon>Gnathifera</taxon>
        <taxon>Rotifera</taxon>
        <taxon>Eurotatoria</taxon>
        <taxon>Bdelloidea</taxon>
        <taxon>Philodinida</taxon>
        <taxon>Philodinidae</taxon>
        <taxon>Rotaria</taxon>
    </lineage>
</organism>
<evidence type="ECO:0000256" key="1">
    <source>
        <dbReference type="ARBA" id="ARBA00004651"/>
    </source>
</evidence>
<evidence type="ECO:0000256" key="6">
    <source>
        <dbReference type="SAM" id="Phobius"/>
    </source>
</evidence>
<feature type="transmembrane region" description="Helical" evidence="6">
    <location>
        <begin position="170"/>
        <end position="190"/>
    </location>
</feature>
<evidence type="ECO:0000256" key="3">
    <source>
        <dbReference type="ARBA" id="ARBA00022692"/>
    </source>
</evidence>
<feature type="transmembrane region" description="Helical" evidence="6">
    <location>
        <begin position="443"/>
        <end position="463"/>
    </location>
</feature>
<feature type="transmembrane region" description="Helical" evidence="6">
    <location>
        <begin position="469"/>
        <end position="488"/>
    </location>
</feature>
<feature type="transmembrane region" description="Helical" evidence="6">
    <location>
        <begin position="578"/>
        <end position="600"/>
    </location>
</feature>
<dbReference type="PANTHER" id="PTHR30509">
    <property type="entry name" value="P-HYDROXYBENZOIC ACID EFFLUX PUMP SUBUNIT-RELATED"/>
    <property type="match status" value="1"/>
</dbReference>
<keyword evidence="4 6" id="KW-1133">Transmembrane helix</keyword>
<keyword evidence="5 6" id="KW-0472">Membrane</keyword>
<proteinExistence type="predicted"/>
<protein>
    <recommendedName>
        <fullName evidence="7">Integral membrane bound transporter domain-containing protein</fullName>
    </recommendedName>
</protein>
<dbReference type="Proteomes" id="UP000663864">
    <property type="component" value="Unassembled WGS sequence"/>
</dbReference>
<feature type="transmembrane region" description="Helical" evidence="6">
    <location>
        <begin position="540"/>
        <end position="558"/>
    </location>
</feature>
<dbReference type="InterPro" id="IPR049453">
    <property type="entry name" value="Memb_transporter_dom"/>
</dbReference>